<evidence type="ECO:0000313" key="2">
    <source>
        <dbReference type="EMBL" id="KAJ5716394.1"/>
    </source>
</evidence>
<dbReference type="AlphaFoldDB" id="A0AAD6MTK9"/>
<feature type="signal peptide" evidence="1">
    <location>
        <begin position="1"/>
        <end position="18"/>
    </location>
</feature>
<evidence type="ECO:0000256" key="1">
    <source>
        <dbReference type="SAM" id="SignalP"/>
    </source>
</evidence>
<protein>
    <submittedName>
        <fullName evidence="2">Uncharacterized protein</fullName>
    </submittedName>
</protein>
<feature type="chain" id="PRO_5042205833" evidence="1">
    <location>
        <begin position="19"/>
        <end position="169"/>
    </location>
</feature>
<keyword evidence="1" id="KW-0732">Signal</keyword>
<gene>
    <name evidence="2" type="ORF">N7493_008305</name>
</gene>
<reference evidence="2" key="1">
    <citation type="journal article" date="2023" name="IMA Fungus">
        <title>Comparative genomic study of the Penicillium genus elucidates a diverse pangenome and 15 lateral gene transfer events.</title>
        <authorList>
            <person name="Petersen C."/>
            <person name="Sorensen T."/>
            <person name="Nielsen M.R."/>
            <person name="Sondergaard T.E."/>
            <person name="Sorensen J.L."/>
            <person name="Fitzpatrick D.A."/>
            <person name="Frisvad J.C."/>
            <person name="Nielsen K.L."/>
        </authorList>
    </citation>
    <scope>NUCLEOTIDE SEQUENCE</scope>
    <source>
        <strain evidence="2">IBT 17514</strain>
    </source>
</reference>
<reference evidence="2" key="2">
    <citation type="submission" date="2023-01" db="EMBL/GenBank/DDBJ databases">
        <authorList>
            <person name="Petersen C."/>
        </authorList>
    </citation>
    <scope>NUCLEOTIDE SEQUENCE</scope>
    <source>
        <strain evidence="2">IBT 17514</strain>
    </source>
</reference>
<sequence length="169" mass="19643">MFWANMVILLPILHHARSLVRLHSSPSSVENPGSQFEDMEYVLRGAYADKIPRAMPYCFQKGMKASFSKIIFFPINMASVHFIDTRNRDKLDYCHDILRHVEALGLQMAFYIREVTTHRWERRWGEAADQFDCISLRQTDRTFCNTHPGSLSKALSKALSEEPEYQSEV</sequence>
<name>A0AAD6MTK9_9EURO</name>
<keyword evidence="3" id="KW-1185">Reference proteome</keyword>
<proteinExistence type="predicted"/>
<dbReference type="EMBL" id="JAQJAN010000012">
    <property type="protein sequence ID" value="KAJ5716394.1"/>
    <property type="molecule type" value="Genomic_DNA"/>
</dbReference>
<evidence type="ECO:0000313" key="3">
    <source>
        <dbReference type="Proteomes" id="UP001215712"/>
    </source>
</evidence>
<comment type="caution">
    <text evidence="2">The sequence shown here is derived from an EMBL/GenBank/DDBJ whole genome shotgun (WGS) entry which is preliminary data.</text>
</comment>
<organism evidence="2 3">
    <name type="scientific">Penicillium malachiteum</name>
    <dbReference type="NCBI Taxonomy" id="1324776"/>
    <lineage>
        <taxon>Eukaryota</taxon>
        <taxon>Fungi</taxon>
        <taxon>Dikarya</taxon>
        <taxon>Ascomycota</taxon>
        <taxon>Pezizomycotina</taxon>
        <taxon>Eurotiomycetes</taxon>
        <taxon>Eurotiomycetidae</taxon>
        <taxon>Eurotiales</taxon>
        <taxon>Aspergillaceae</taxon>
        <taxon>Penicillium</taxon>
    </lineage>
</organism>
<accession>A0AAD6MTK9</accession>
<dbReference type="Proteomes" id="UP001215712">
    <property type="component" value="Unassembled WGS sequence"/>
</dbReference>